<dbReference type="PATRIC" id="fig|1423754.3.peg.495"/>
<evidence type="ECO:0000313" key="1">
    <source>
        <dbReference type="EMBL" id="KRM37024.1"/>
    </source>
</evidence>
<sequence length="52" mass="6142">MLDEDMVFSELWQLYHTDDAEKMDRFFKALVGNIDLDDLEECINAGWGDEEQ</sequence>
<protein>
    <submittedName>
        <fullName evidence="1">Uncharacterized protein</fullName>
    </submittedName>
</protein>
<comment type="caution">
    <text evidence="1">The sequence shown here is derived from an EMBL/GenBank/DDBJ whole genome shotgun (WGS) entry which is preliminary data.</text>
</comment>
<reference evidence="1 2" key="1">
    <citation type="journal article" date="2015" name="Genome Announc.">
        <title>Expanding the biotechnology potential of lactobacilli through comparative genomics of 213 strains and associated genera.</title>
        <authorList>
            <person name="Sun Z."/>
            <person name="Harris H.M."/>
            <person name="McCann A."/>
            <person name="Guo C."/>
            <person name="Argimon S."/>
            <person name="Zhang W."/>
            <person name="Yang X."/>
            <person name="Jeffery I.B."/>
            <person name="Cooney J.C."/>
            <person name="Kagawa T.F."/>
            <person name="Liu W."/>
            <person name="Song Y."/>
            <person name="Salvetti E."/>
            <person name="Wrobel A."/>
            <person name="Rasinkangas P."/>
            <person name="Parkhill J."/>
            <person name="Rea M.C."/>
            <person name="O'Sullivan O."/>
            <person name="Ritari J."/>
            <person name="Douillard F.P."/>
            <person name="Paul Ross R."/>
            <person name="Yang R."/>
            <person name="Briner A.E."/>
            <person name="Felis G.E."/>
            <person name="de Vos W.M."/>
            <person name="Barrangou R."/>
            <person name="Klaenhammer T.R."/>
            <person name="Caufield P.W."/>
            <person name="Cui Y."/>
            <person name="Zhang H."/>
            <person name="O'Toole P.W."/>
        </authorList>
    </citation>
    <scope>NUCLEOTIDE SEQUENCE [LARGE SCALE GENOMIC DNA]</scope>
    <source>
        <strain evidence="1 2">DSM 5661</strain>
    </source>
</reference>
<dbReference type="Proteomes" id="UP000051223">
    <property type="component" value="Unassembled WGS sequence"/>
</dbReference>
<accession>A0A0R1Y3Z4</accession>
<keyword evidence="2" id="KW-1185">Reference proteome</keyword>
<organism evidence="1 2">
    <name type="scientific">Lactobacillus hamsteri DSM 5661 = JCM 6256</name>
    <dbReference type="NCBI Taxonomy" id="1423754"/>
    <lineage>
        <taxon>Bacteria</taxon>
        <taxon>Bacillati</taxon>
        <taxon>Bacillota</taxon>
        <taxon>Bacilli</taxon>
        <taxon>Lactobacillales</taxon>
        <taxon>Lactobacillaceae</taxon>
        <taxon>Lactobacillus</taxon>
    </lineage>
</organism>
<proteinExistence type="predicted"/>
<dbReference type="AlphaFoldDB" id="A0A0R1Y3Z4"/>
<dbReference type="EMBL" id="AZGI01000092">
    <property type="protein sequence ID" value="KRM37024.1"/>
    <property type="molecule type" value="Genomic_DNA"/>
</dbReference>
<dbReference type="RefSeq" id="WP_155833159.1">
    <property type="nucleotide sequence ID" value="NZ_AZGI01000092.1"/>
</dbReference>
<dbReference type="STRING" id="1423754.FC39_GL000476"/>
<name>A0A0R1Y3Z4_9LACO</name>
<evidence type="ECO:0000313" key="2">
    <source>
        <dbReference type="Proteomes" id="UP000051223"/>
    </source>
</evidence>
<gene>
    <name evidence="1" type="ORF">FC39_GL000476</name>
</gene>